<feature type="compositionally biased region" description="Basic and acidic residues" evidence="1">
    <location>
        <begin position="418"/>
        <end position="433"/>
    </location>
</feature>
<evidence type="ECO:0000259" key="2">
    <source>
        <dbReference type="Pfam" id="PF20411"/>
    </source>
</evidence>
<dbReference type="InterPro" id="IPR046520">
    <property type="entry name" value="DUF6697"/>
</dbReference>
<sequence length="458" mass="52236">MLEAKNEGLEELSTSQTIGERISSIKNELDEDTTALDIDFEVKPTSLIRKKSKKRMVEFETDNGIANNKVKMEFDGVLLPLPYRKRVKLESESALLHASNAPKILQSNSSDPGDTESESEESKEMVVIKAEQNDDDVTFVSKATDLEYLDIKPKIKVELELSRTLVQIRLDQFSCAPYPVNLDRRISERRFSREFIHSVFGGSPYAANPPIGKEFLARHGRAHFMFWNNCKYQPNAPGNVGESGLFYESRPFSPKDDNEFIHHGFSCFAPNEWWYVGDFQCFAAGSLTKDEWNKEVPKFHKSWSDVLHNDKWGRTVRVMIHLRTQLGREPTEDEIEEAQGLSDEYKHISAEEIKNAFDQGEQCLGILVLKCVGYDEDLQRELVQKFPSWVPKIKSGGKKAKAEKSSKRKKNKTRKVKAVREHDAIEEAEHVTGSDEAFDGTKAQYKHTGTRSRPVRTA</sequence>
<dbReference type="AlphaFoldDB" id="A0A1Q3E1D6"/>
<evidence type="ECO:0000313" key="4">
    <source>
        <dbReference type="Proteomes" id="UP000188533"/>
    </source>
</evidence>
<evidence type="ECO:0000313" key="3">
    <source>
        <dbReference type="EMBL" id="GAW00986.1"/>
    </source>
</evidence>
<feature type="region of interest" description="Disordered" evidence="1">
    <location>
        <begin position="393"/>
        <end position="458"/>
    </location>
</feature>
<feature type="compositionally biased region" description="Basic residues" evidence="1">
    <location>
        <begin position="444"/>
        <end position="458"/>
    </location>
</feature>
<feature type="domain" description="DUF6697" evidence="2">
    <location>
        <begin position="191"/>
        <end position="385"/>
    </location>
</feature>
<comment type="caution">
    <text evidence="3">The sequence shown here is derived from an EMBL/GenBank/DDBJ whole genome shotgun (WGS) entry which is preliminary data.</text>
</comment>
<dbReference type="EMBL" id="BDGU01000048">
    <property type="protein sequence ID" value="GAW00986.1"/>
    <property type="molecule type" value="Genomic_DNA"/>
</dbReference>
<keyword evidence="4" id="KW-1185">Reference proteome</keyword>
<feature type="region of interest" description="Disordered" evidence="1">
    <location>
        <begin position="100"/>
        <end position="124"/>
    </location>
</feature>
<reference evidence="3 4" key="1">
    <citation type="submission" date="2016-08" db="EMBL/GenBank/DDBJ databases">
        <authorList>
            <consortium name="Lentinula edodes genome sequencing consortium"/>
            <person name="Sakamoto Y."/>
            <person name="Nakade K."/>
            <person name="Sato S."/>
            <person name="Yoshida Y."/>
            <person name="Miyazaki K."/>
            <person name="Natsume S."/>
            <person name="Konno N."/>
        </authorList>
    </citation>
    <scope>NUCLEOTIDE SEQUENCE [LARGE SCALE GENOMIC DNA]</scope>
    <source>
        <strain evidence="3 4">NBRC 111202</strain>
    </source>
</reference>
<dbReference type="STRING" id="5353.A0A1Q3E1D6"/>
<dbReference type="OrthoDB" id="3176940at2759"/>
<protein>
    <recommendedName>
        <fullName evidence="2">DUF6697 domain-containing protein</fullName>
    </recommendedName>
</protein>
<organism evidence="3 4">
    <name type="scientific">Lentinula edodes</name>
    <name type="common">Shiitake mushroom</name>
    <name type="synonym">Lentinus edodes</name>
    <dbReference type="NCBI Taxonomy" id="5353"/>
    <lineage>
        <taxon>Eukaryota</taxon>
        <taxon>Fungi</taxon>
        <taxon>Dikarya</taxon>
        <taxon>Basidiomycota</taxon>
        <taxon>Agaricomycotina</taxon>
        <taxon>Agaricomycetes</taxon>
        <taxon>Agaricomycetidae</taxon>
        <taxon>Agaricales</taxon>
        <taxon>Marasmiineae</taxon>
        <taxon>Omphalotaceae</taxon>
        <taxon>Lentinula</taxon>
    </lineage>
</organism>
<name>A0A1Q3E1D6_LENED</name>
<proteinExistence type="predicted"/>
<dbReference type="Pfam" id="PF20411">
    <property type="entry name" value="DUF6697"/>
    <property type="match status" value="1"/>
</dbReference>
<gene>
    <name evidence="3" type="ORF">LENED_002551</name>
</gene>
<accession>A0A1Q3E1D6</accession>
<feature type="compositionally biased region" description="Basic residues" evidence="1">
    <location>
        <begin position="406"/>
        <end position="417"/>
    </location>
</feature>
<reference evidence="3 4" key="2">
    <citation type="submission" date="2017-02" db="EMBL/GenBank/DDBJ databases">
        <title>A genome survey and senescence transcriptome analysis in Lentinula edodes.</title>
        <authorList>
            <person name="Sakamoto Y."/>
            <person name="Nakade K."/>
            <person name="Sato S."/>
            <person name="Yoshida Y."/>
            <person name="Miyazaki K."/>
            <person name="Natsume S."/>
            <person name="Konno N."/>
        </authorList>
    </citation>
    <scope>NUCLEOTIDE SEQUENCE [LARGE SCALE GENOMIC DNA]</scope>
    <source>
        <strain evidence="3 4">NBRC 111202</strain>
    </source>
</reference>
<dbReference type="Proteomes" id="UP000188533">
    <property type="component" value="Unassembled WGS sequence"/>
</dbReference>
<evidence type="ECO:0000256" key="1">
    <source>
        <dbReference type="SAM" id="MobiDB-lite"/>
    </source>
</evidence>